<evidence type="ECO:0000313" key="8">
    <source>
        <dbReference type="EMBL" id="MBS2096933.1"/>
    </source>
</evidence>
<evidence type="ECO:0000256" key="2">
    <source>
        <dbReference type="ARBA" id="ARBA00022448"/>
    </source>
</evidence>
<sequence>MNRSLIANRYAKALFRLAYEQENLEQVNNDIRLLQGYCNEAEGFMELLISPVIKPQQKKEALHSVLENKVESSTMSFIDLLITNNRESLLEDINRGFISLYKQEKGIKSVTLYTAVEMDQLQLETLNKFLQKQFNAPVEITLKVNPELLGGFKLTIDGKMADASLSSKLKNMKKQLLS</sequence>
<dbReference type="HAMAP" id="MF_01416">
    <property type="entry name" value="ATP_synth_delta_bact"/>
    <property type="match status" value="1"/>
</dbReference>
<gene>
    <name evidence="7 8" type="primary">atpH</name>
    <name evidence="8" type="ORF">KEM10_01505</name>
</gene>
<dbReference type="SUPFAM" id="SSF47928">
    <property type="entry name" value="N-terminal domain of the delta subunit of the F1F0-ATP synthase"/>
    <property type="match status" value="1"/>
</dbReference>
<evidence type="ECO:0000313" key="9">
    <source>
        <dbReference type="Proteomes" id="UP000708576"/>
    </source>
</evidence>
<reference evidence="8 9" key="1">
    <citation type="journal article" date="2015" name="Int. J. Syst. Evol. Microbiol.">
        <title>Carboxylicivirga linearis sp. nov., isolated from a sea cucumber culture pond.</title>
        <authorList>
            <person name="Wang F.Q."/>
            <person name="Zhou Y.X."/>
            <person name="Lin X.Z."/>
            <person name="Chen G.J."/>
            <person name="Du Z.J."/>
        </authorList>
    </citation>
    <scope>NUCLEOTIDE SEQUENCE [LARGE SCALE GENOMIC DNA]</scope>
    <source>
        <strain evidence="8 9">FB218</strain>
    </source>
</reference>
<dbReference type="Proteomes" id="UP000708576">
    <property type="component" value="Unassembled WGS sequence"/>
</dbReference>
<comment type="similarity">
    <text evidence="7">Belongs to the ATPase delta chain family.</text>
</comment>
<dbReference type="RefSeq" id="WP_212212555.1">
    <property type="nucleotide sequence ID" value="NZ_JAGUCO010000001.1"/>
</dbReference>
<organism evidence="8 9">
    <name type="scientific">Carboxylicivirga linearis</name>
    <dbReference type="NCBI Taxonomy" id="1628157"/>
    <lineage>
        <taxon>Bacteria</taxon>
        <taxon>Pseudomonadati</taxon>
        <taxon>Bacteroidota</taxon>
        <taxon>Bacteroidia</taxon>
        <taxon>Marinilabiliales</taxon>
        <taxon>Marinilabiliaceae</taxon>
        <taxon>Carboxylicivirga</taxon>
    </lineage>
</organism>
<proteinExistence type="inferred from homology"/>
<dbReference type="PRINTS" id="PR00125">
    <property type="entry name" value="ATPASEDELTA"/>
</dbReference>
<keyword evidence="3 7" id="KW-0375">Hydrogen ion transport</keyword>
<dbReference type="InterPro" id="IPR000711">
    <property type="entry name" value="ATPase_OSCP/dsu"/>
</dbReference>
<evidence type="ECO:0000256" key="1">
    <source>
        <dbReference type="ARBA" id="ARBA00004370"/>
    </source>
</evidence>
<evidence type="ECO:0000256" key="6">
    <source>
        <dbReference type="ARBA" id="ARBA00023310"/>
    </source>
</evidence>
<dbReference type="InterPro" id="IPR026015">
    <property type="entry name" value="ATP_synth_OSCP/delta_N_sf"/>
</dbReference>
<keyword evidence="9" id="KW-1185">Reference proteome</keyword>
<comment type="subcellular location">
    <subcellularLocation>
        <location evidence="7">Cell membrane</location>
        <topology evidence="7">Peripheral membrane protein</topology>
    </subcellularLocation>
    <subcellularLocation>
        <location evidence="1">Membrane</location>
    </subcellularLocation>
</comment>
<comment type="function">
    <text evidence="7">This protein is part of the stalk that links CF(0) to CF(1). It either transmits conformational changes from CF(0) to CF(1) or is implicated in proton conduction.</text>
</comment>
<name>A0ABS5JPX8_9BACT</name>
<dbReference type="Pfam" id="PF00213">
    <property type="entry name" value="OSCP"/>
    <property type="match status" value="1"/>
</dbReference>
<evidence type="ECO:0000256" key="5">
    <source>
        <dbReference type="ARBA" id="ARBA00023136"/>
    </source>
</evidence>
<dbReference type="PANTHER" id="PTHR11910">
    <property type="entry name" value="ATP SYNTHASE DELTA CHAIN"/>
    <property type="match status" value="1"/>
</dbReference>
<evidence type="ECO:0000256" key="4">
    <source>
        <dbReference type="ARBA" id="ARBA00023065"/>
    </source>
</evidence>
<dbReference type="Gene3D" id="1.10.520.20">
    <property type="entry name" value="N-terminal domain of the delta subunit of the F1F0-ATP synthase"/>
    <property type="match status" value="1"/>
</dbReference>
<keyword evidence="7" id="KW-0139">CF(1)</keyword>
<dbReference type="EMBL" id="JAGUCO010000001">
    <property type="protein sequence ID" value="MBS2096933.1"/>
    <property type="molecule type" value="Genomic_DNA"/>
</dbReference>
<comment type="caution">
    <text evidence="8">The sequence shown here is derived from an EMBL/GenBank/DDBJ whole genome shotgun (WGS) entry which is preliminary data.</text>
</comment>
<evidence type="ECO:0000256" key="3">
    <source>
        <dbReference type="ARBA" id="ARBA00022781"/>
    </source>
</evidence>
<protein>
    <recommendedName>
        <fullName evidence="7">ATP synthase subunit delta</fullName>
    </recommendedName>
    <alternativeName>
        <fullName evidence="7">ATP synthase F(1) sector subunit delta</fullName>
    </alternativeName>
    <alternativeName>
        <fullName evidence="7">F-type ATPase subunit delta</fullName>
        <shortName evidence="7">F-ATPase subunit delta</shortName>
    </alternativeName>
</protein>
<accession>A0ABS5JPX8</accession>
<dbReference type="NCBIfam" id="TIGR01145">
    <property type="entry name" value="ATP_synt_delta"/>
    <property type="match status" value="1"/>
</dbReference>
<evidence type="ECO:0000256" key="7">
    <source>
        <dbReference type="HAMAP-Rule" id="MF_01416"/>
    </source>
</evidence>
<keyword evidence="4 7" id="KW-0406">Ion transport</keyword>
<keyword evidence="5 7" id="KW-0472">Membrane</keyword>
<keyword evidence="2 7" id="KW-0813">Transport</keyword>
<keyword evidence="7" id="KW-1003">Cell membrane</keyword>
<comment type="function">
    <text evidence="7">F(1)F(0) ATP synthase produces ATP from ADP in the presence of a proton or sodium gradient. F-type ATPases consist of two structural domains, F(1) containing the extramembraneous catalytic core and F(0) containing the membrane proton channel, linked together by a central stalk and a peripheral stalk. During catalysis, ATP synthesis in the catalytic domain of F(1) is coupled via a rotary mechanism of the central stalk subunits to proton translocation.</text>
</comment>
<keyword evidence="6 7" id="KW-0066">ATP synthesis</keyword>